<evidence type="ECO:0000313" key="6">
    <source>
        <dbReference type="EMBL" id="QJD87393.1"/>
    </source>
</evidence>
<evidence type="ECO:0000256" key="2">
    <source>
        <dbReference type="ARBA" id="ARBA00022670"/>
    </source>
</evidence>
<dbReference type="GO" id="GO:0006508">
    <property type="term" value="P:proteolysis"/>
    <property type="evidence" value="ECO:0007669"/>
    <property type="project" value="UniProtKB-KW"/>
</dbReference>
<evidence type="ECO:0000259" key="5">
    <source>
        <dbReference type="PROSITE" id="PS51935"/>
    </source>
</evidence>
<feature type="domain" description="NlpC/P60" evidence="5">
    <location>
        <begin position="55"/>
        <end position="181"/>
    </location>
</feature>
<evidence type="ECO:0000256" key="1">
    <source>
        <dbReference type="ARBA" id="ARBA00007074"/>
    </source>
</evidence>
<dbReference type="RefSeq" id="WP_169283637.1">
    <property type="nucleotide sequence ID" value="NZ_CP051680.1"/>
</dbReference>
<gene>
    <name evidence="6" type="ORF">HH215_32280</name>
</gene>
<dbReference type="Pfam" id="PF00877">
    <property type="entry name" value="NLPC_P60"/>
    <property type="match status" value="1"/>
</dbReference>
<protein>
    <submittedName>
        <fullName evidence="6">C40 family peptidase</fullName>
    </submittedName>
</protein>
<evidence type="ECO:0000256" key="3">
    <source>
        <dbReference type="ARBA" id="ARBA00022801"/>
    </source>
</evidence>
<evidence type="ECO:0000313" key="7">
    <source>
        <dbReference type="Proteomes" id="UP000502248"/>
    </source>
</evidence>
<dbReference type="PANTHER" id="PTHR47053">
    <property type="entry name" value="MUREIN DD-ENDOPEPTIDASE MEPH-RELATED"/>
    <property type="match status" value="1"/>
</dbReference>
<keyword evidence="2" id="KW-0645">Protease</keyword>
<keyword evidence="3" id="KW-0378">Hydrolase</keyword>
<sequence>MTNINQFKKLIIGAACFAVIATGIGVSGQHSAYAATQSSNAAVQESVATASATSAQKIDKVISLSKSLMGKVKYKFGVNNPSKLWFDCSSFTKYVFGKQGINLKWGSSAQSKQGVYVSKSNLKKGDLVFFSVATPGKVNHVGIYIGGGKFIQNTIGGSVNGVIISDLSKYSKRYITARRVV</sequence>
<dbReference type="AlphaFoldDB" id="A0A7Z2VQ37"/>
<dbReference type="GO" id="GO:0008234">
    <property type="term" value="F:cysteine-type peptidase activity"/>
    <property type="evidence" value="ECO:0007669"/>
    <property type="project" value="UniProtKB-KW"/>
</dbReference>
<keyword evidence="7" id="KW-1185">Reference proteome</keyword>
<dbReference type="Gene3D" id="3.90.1720.10">
    <property type="entry name" value="endopeptidase domain like (from Nostoc punctiforme)"/>
    <property type="match status" value="1"/>
</dbReference>
<dbReference type="KEGG" id="cheb:HH215_32280"/>
<dbReference type="SUPFAM" id="SSF54001">
    <property type="entry name" value="Cysteine proteinases"/>
    <property type="match status" value="1"/>
</dbReference>
<dbReference type="InterPro" id="IPR038765">
    <property type="entry name" value="Papain-like_cys_pep_sf"/>
</dbReference>
<keyword evidence="4" id="KW-0788">Thiol protease</keyword>
<name>A0A7Z2VQ37_9BACL</name>
<dbReference type="InterPro" id="IPR000064">
    <property type="entry name" value="NLP_P60_dom"/>
</dbReference>
<comment type="similarity">
    <text evidence="1">Belongs to the peptidase C40 family.</text>
</comment>
<evidence type="ECO:0000256" key="4">
    <source>
        <dbReference type="ARBA" id="ARBA00022807"/>
    </source>
</evidence>
<dbReference type="EMBL" id="CP051680">
    <property type="protein sequence ID" value="QJD87393.1"/>
    <property type="molecule type" value="Genomic_DNA"/>
</dbReference>
<dbReference type="Proteomes" id="UP000502248">
    <property type="component" value="Chromosome"/>
</dbReference>
<reference evidence="6 7" key="1">
    <citation type="submission" date="2020-04" db="EMBL/GenBank/DDBJ databases">
        <title>Genome sequencing of novel species.</title>
        <authorList>
            <person name="Heo J."/>
            <person name="Kim S.-J."/>
            <person name="Kim J.-S."/>
            <person name="Hong S.-B."/>
            <person name="Kwon S.-W."/>
        </authorList>
    </citation>
    <scope>NUCLEOTIDE SEQUENCE [LARGE SCALE GENOMIC DNA]</scope>
    <source>
        <strain evidence="6 7">MFER-1</strain>
    </source>
</reference>
<dbReference type="PANTHER" id="PTHR47053:SF1">
    <property type="entry name" value="MUREIN DD-ENDOPEPTIDASE MEPH-RELATED"/>
    <property type="match status" value="1"/>
</dbReference>
<accession>A0A7Z2VQ37</accession>
<proteinExistence type="inferred from homology"/>
<dbReference type="PROSITE" id="PS51935">
    <property type="entry name" value="NLPC_P60"/>
    <property type="match status" value="1"/>
</dbReference>
<dbReference type="InterPro" id="IPR051202">
    <property type="entry name" value="Peptidase_C40"/>
</dbReference>
<organism evidence="6 7">
    <name type="scientific">Cohnella herbarum</name>
    <dbReference type="NCBI Taxonomy" id="2728023"/>
    <lineage>
        <taxon>Bacteria</taxon>
        <taxon>Bacillati</taxon>
        <taxon>Bacillota</taxon>
        <taxon>Bacilli</taxon>
        <taxon>Bacillales</taxon>
        <taxon>Paenibacillaceae</taxon>
        <taxon>Cohnella</taxon>
    </lineage>
</organism>